<dbReference type="Proteomes" id="UP000218965">
    <property type="component" value="Chromosome"/>
</dbReference>
<accession>A0A0U5CHK8</accession>
<protein>
    <submittedName>
        <fullName evidence="2">Uncharacterized protein</fullName>
    </submittedName>
</protein>
<feature type="region of interest" description="Disordered" evidence="1">
    <location>
        <begin position="1"/>
        <end position="34"/>
    </location>
</feature>
<evidence type="ECO:0000256" key="1">
    <source>
        <dbReference type="SAM" id="MobiDB-lite"/>
    </source>
</evidence>
<proteinExistence type="predicted"/>
<reference evidence="3" key="1">
    <citation type="submission" date="2015-12" db="EMBL/GenBank/DDBJ databases">
        <authorList>
            <person name="Shamseldin A."/>
            <person name="Moawad H."/>
            <person name="Abd El-Rahim W.M."/>
            <person name="Sadowsky M.J."/>
        </authorList>
    </citation>
    <scope>NUCLEOTIDE SEQUENCE [LARGE SCALE GENOMIC DNA]</scope>
    <source>
        <strain evidence="3">JAM AC0309</strain>
    </source>
</reference>
<reference evidence="2 3" key="2">
    <citation type="submission" date="2016-01" db="EMBL/GenBank/DDBJ databases">
        <title>Microcella alkaliphila JAM AC0309 whole genome shotgun sequence.</title>
        <authorList>
            <person name="Kurata A."/>
            <person name="Hirose Y."/>
            <person name="Kishimoto N."/>
            <person name="Kobayashi T."/>
        </authorList>
    </citation>
    <scope>NUCLEOTIDE SEQUENCE [LARGE SCALE GENOMIC DNA]</scope>
    <source>
        <strain evidence="2 3">JAM AC0309</strain>
    </source>
</reference>
<dbReference type="KEGG" id="malk:MalAC0309_2376"/>
<sequence length="87" mass="8699">MRDTSSGSTVAVEMTGTGASPEAPASAGESLGGAPTNCITTNMTVASAVPAKKDRNIKGSPQNLCVSDPPDRTFITLESLLGSAKCA</sequence>
<evidence type="ECO:0000313" key="3">
    <source>
        <dbReference type="Proteomes" id="UP000218965"/>
    </source>
</evidence>
<dbReference type="EMBL" id="AP017315">
    <property type="protein sequence ID" value="BAU33218.1"/>
    <property type="molecule type" value="Genomic_DNA"/>
</dbReference>
<organism evidence="2 3">
    <name type="scientific">Microcella alkaliphila</name>
    <dbReference type="NCBI Taxonomy" id="279828"/>
    <lineage>
        <taxon>Bacteria</taxon>
        <taxon>Bacillati</taxon>
        <taxon>Actinomycetota</taxon>
        <taxon>Actinomycetes</taxon>
        <taxon>Micrococcales</taxon>
        <taxon>Microbacteriaceae</taxon>
        <taxon>Microcella</taxon>
    </lineage>
</organism>
<feature type="compositionally biased region" description="Low complexity" evidence="1">
    <location>
        <begin position="18"/>
        <end position="29"/>
    </location>
</feature>
<gene>
    <name evidence="2" type="ORF">MalAC0309_2376</name>
</gene>
<name>A0A0U5CHK8_9MICO</name>
<dbReference type="AlphaFoldDB" id="A0A0U5CHK8"/>
<evidence type="ECO:0000313" key="2">
    <source>
        <dbReference type="EMBL" id="BAU33218.1"/>
    </source>
</evidence>